<sequence>MPVQHTLFGRPFSFRLNTRYQILLGAFGLVCLVFLLFGTPSTDHVPTVSEIKDTIKNPSLPSIPQAVNPFAPSAHKPPVQANSESGDSKWYSDWKWRNPFSSSITLDENRAVLPPLPPRSPIYTYYDTTIKKGEDVRKAEEDLLLIWRRAWWAQGFKPVVLGPAEAMNHPLYKKVQLMNLDPAIKAEVFRWLAWGTMGTGILSNWLALPMAPHEDAFLSYLRRGEYPKLTSYENSGAFFVGGKVDLDKALKQVLEKPIPKEHATMFDALPKDIYDSKKSDAIALYDRTTVKANYKDVDRSLDESFAKGLRSLAQLINSHLHVTWQNTFESGIAVLKPLPIHMTALVDPAVDIARNLSQCPESPMPATCPPNRKCKPCVASTPMQIQLRPVYRNSSTLYNIGTVPHPYTFTSLNYQRPDLDARFLRREVKIRDLWLQTVTKEHIGTGVSSAARVVAFKEAVASDFGMSHTLWLTAERETHKDLNWIFGFDLPSDPPDDGKSETPVPGPERRPPKPVNERTDGPMPTEEQLAEEVNLLDKARAAIKSTAKEIVRVREVVEAWCLADTEAWRFARAFSARRRMERLKWEDEEKAFAGAEKPRGNGWGRWLDGN</sequence>
<accession>A0A9P4HZ47</accession>
<feature type="region of interest" description="Disordered" evidence="1">
    <location>
        <begin position="490"/>
        <end position="525"/>
    </location>
</feature>
<dbReference type="AlphaFoldDB" id="A0A9P4HZ47"/>
<feature type="compositionally biased region" description="Basic and acidic residues" evidence="1">
    <location>
        <begin position="507"/>
        <end position="520"/>
    </location>
</feature>
<evidence type="ECO:0000313" key="3">
    <source>
        <dbReference type="EMBL" id="KAF2090187.1"/>
    </source>
</evidence>
<evidence type="ECO:0000256" key="2">
    <source>
        <dbReference type="SAM" id="Phobius"/>
    </source>
</evidence>
<keyword evidence="2" id="KW-0472">Membrane</keyword>
<proteinExistence type="predicted"/>
<organism evidence="3 4">
    <name type="scientific">Saccharata proteae CBS 121410</name>
    <dbReference type="NCBI Taxonomy" id="1314787"/>
    <lineage>
        <taxon>Eukaryota</taxon>
        <taxon>Fungi</taxon>
        <taxon>Dikarya</taxon>
        <taxon>Ascomycota</taxon>
        <taxon>Pezizomycotina</taxon>
        <taxon>Dothideomycetes</taxon>
        <taxon>Dothideomycetes incertae sedis</taxon>
        <taxon>Botryosphaeriales</taxon>
        <taxon>Saccharataceae</taxon>
        <taxon>Saccharata</taxon>
    </lineage>
</organism>
<feature type="transmembrane region" description="Helical" evidence="2">
    <location>
        <begin position="20"/>
        <end position="38"/>
    </location>
</feature>
<evidence type="ECO:0000313" key="4">
    <source>
        <dbReference type="Proteomes" id="UP000799776"/>
    </source>
</evidence>
<dbReference type="OrthoDB" id="5312133at2759"/>
<keyword evidence="2" id="KW-1133">Transmembrane helix</keyword>
<dbReference type="EMBL" id="ML978713">
    <property type="protein sequence ID" value="KAF2090187.1"/>
    <property type="molecule type" value="Genomic_DNA"/>
</dbReference>
<protein>
    <submittedName>
        <fullName evidence="3">Uncharacterized protein</fullName>
    </submittedName>
</protein>
<evidence type="ECO:0000256" key="1">
    <source>
        <dbReference type="SAM" id="MobiDB-lite"/>
    </source>
</evidence>
<dbReference type="Proteomes" id="UP000799776">
    <property type="component" value="Unassembled WGS sequence"/>
</dbReference>
<comment type="caution">
    <text evidence="3">The sequence shown here is derived from an EMBL/GenBank/DDBJ whole genome shotgun (WGS) entry which is preliminary data.</text>
</comment>
<keyword evidence="2" id="KW-0812">Transmembrane</keyword>
<reference evidence="3" key="1">
    <citation type="journal article" date="2020" name="Stud. Mycol.">
        <title>101 Dothideomycetes genomes: a test case for predicting lifestyles and emergence of pathogens.</title>
        <authorList>
            <person name="Haridas S."/>
            <person name="Albert R."/>
            <person name="Binder M."/>
            <person name="Bloem J."/>
            <person name="Labutti K."/>
            <person name="Salamov A."/>
            <person name="Andreopoulos B."/>
            <person name="Baker S."/>
            <person name="Barry K."/>
            <person name="Bills G."/>
            <person name="Bluhm B."/>
            <person name="Cannon C."/>
            <person name="Castanera R."/>
            <person name="Culley D."/>
            <person name="Daum C."/>
            <person name="Ezra D."/>
            <person name="Gonzalez J."/>
            <person name="Henrissat B."/>
            <person name="Kuo A."/>
            <person name="Liang C."/>
            <person name="Lipzen A."/>
            <person name="Lutzoni F."/>
            <person name="Magnuson J."/>
            <person name="Mondo S."/>
            <person name="Nolan M."/>
            <person name="Ohm R."/>
            <person name="Pangilinan J."/>
            <person name="Park H.-J."/>
            <person name="Ramirez L."/>
            <person name="Alfaro M."/>
            <person name="Sun H."/>
            <person name="Tritt A."/>
            <person name="Yoshinaga Y."/>
            <person name="Zwiers L.-H."/>
            <person name="Turgeon B."/>
            <person name="Goodwin S."/>
            <person name="Spatafora J."/>
            <person name="Crous P."/>
            <person name="Grigoriev I."/>
        </authorList>
    </citation>
    <scope>NUCLEOTIDE SEQUENCE</scope>
    <source>
        <strain evidence="3">CBS 121410</strain>
    </source>
</reference>
<gene>
    <name evidence="3" type="ORF">K490DRAFT_71828</name>
</gene>
<dbReference type="PANTHER" id="PTHR42055:SF1">
    <property type="entry name" value="YALI0E03476P"/>
    <property type="match status" value="1"/>
</dbReference>
<dbReference type="PANTHER" id="PTHR42055">
    <property type="entry name" value="YALI0E03476P"/>
    <property type="match status" value="1"/>
</dbReference>
<name>A0A9P4HZ47_9PEZI</name>
<keyword evidence="4" id="KW-1185">Reference proteome</keyword>